<dbReference type="Pfam" id="PF01955">
    <property type="entry name" value="CbiZ"/>
    <property type="match status" value="1"/>
</dbReference>
<dbReference type="AlphaFoldDB" id="A0A9E7QZI9"/>
<proteinExistence type="predicted"/>
<dbReference type="InterPro" id="IPR002808">
    <property type="entry name" value="AdoCbi_amidolase"/>
</dbReference>
<sequence>MREPFTATVREGVLRVRQPGARWLSTGWDGGYERADAAYNVTVPEGWERTDLTAYAAERRREAGFDDGGPTLLTGVELQHARGARLGPVVAYATAGVSNPAALPLPDGGTATAPRPGTVNLVVGTTRALAEGTLATLLGAVVEAKTATLVAETGFTGTTSDAVVVGCAPAGERVTFAGSATEVGAAARACVREAVRASLDSRYAERERPESVAAAEYGVVTDERATVFTPEVSEP</sequence>
<protein>
    <submittedName>
        <fullName evidence="1">Adenosylcobinamide amidohydrolase</fullName>
    </submittedName>
</protein>
<dbReference type="InterPro" id="IPR052209">
    <property type="entry name" value="CbiZ"/>
</dbReference>
<evidence type="ECO:0000313" key="1">
    <source>
        <dbReference type="EMBL" id="UWM52798.1"/>
    </source>
</evidence>
<gene>
    <name evidence="1" type="ORF">N0B31_11610</name>
</gene>
<dbReference type="PANTHER" id="PTHR35336">
    <property type="entry name" value="ADENOSYLCOBINAMIDE AMIDOHYDROLASE"/>
    <property type="match status" value="1"/>
</dbReference>
<accession>A0A9E7QZI9</accession>
<organism evidence="1 2">
    <name type="scientific">Salinirubellus salinus</name>
    <dbReference type="NCBI Taxonomy" id="1364945"/>
    <lineage>
        <taxon>Archaea</taxon>
        <taxon>Methanobacteriati</taxon>
        <taxon>Methanobacteriota</taxon>
        <taxon>Stenosarchaea group</taxon>
        <taxon>Halobacteria</taxon>
        <taxon>Halobacteriales</taxon>
        <taxon>Natronomonadaceae</taxon>
        <taxon>Salinirubellus</taxon>
    </lineage>
</organism>
<dbReference type="KEGG" id="ssai:N0B31_11610"/>
<name>A0A9E7QZI9_9EURY</name>
<dbReference type="EMBL" id="CP104003">
    <property type="protein sequence ID" value="UWM52798.1"/>
    <property type="molecule type" value="Genomic_DNA"/>
</dbReference>
<dbReference type="GeneID" id="74943078"/>
<dbReference type="RefSeq" id="WP_260591793.1">
    <property type="nucleotide sequence ID" value="NZ_CP104003.1"/>
</dbReference>
<dbReference type="PANTHER" id="PTHR35336:SF5">
    <property type="entry name" value="ADENOSYLCOBINAMIDE AMIDOHYDROLASE"/>
    <property type="match status" value="1"/>
</dbReference>
<dbReference type="Proteomes" id="UP001057580">
    <property type="component" value="Chromosome"/>
</dbReference>
<keyword evidence="2" id="KW-1185">Reference proteome</keyword>
<reference evidence="1" key="1">
    <citation type="submission" date="2022-09" db="EMBL/GenBank/DDBJ databases">
        <title>Diverse halophilic archaea isolated from saline environments.</title>
        <authorList>
            <person name="Cui H.-L."/>
        </authorList>
    </citation>
    <scope>NUCLEOTIDE SEQUENCE</scope>
    <source>
        <strain evidence="1">ZS-35-S2</strain>
    </source>
</reference>
<evidence type="ECO:0000313" key="2">
    <source>
        <dbReference type="Proteomes" id="UP001057580"/>
    </source>
</evidence>